<gene>
    <name evidence="8" type="ORF">DVH24_033078</name>
</gene>
<sequence length="352" mass="37720">MRVGVMRGGGGGGGSDEAVVDLLADKVDAECNESDAEAGSGVAELIGKHGVLPPLVPPPEELPCHMDVLSLSMSSSAAFSNDNLRIPPLSKSAAGGGGLRLRLAAAAGIGNAGKALANNSVSGTRLRHHLLELQHSLANMPKQYLPLLGQPIALYSFYTFSQMIEVKEIIVVCDPSYKDVFEDAKPKIQKELKFTLPGKERQDSVYSGLQAIDLTSELVCIHDSARPLVSSGDVEKVLKDGCLNGAAVLGVPVKTTIKEANSESYVVKTLDRRTLWEMQTPQVIKTQLLKEGFELVNREGLEVTDDVSIVEHLQHPVYITEGSYTNIKVTTPDDLLLAERMLSMSSGKSSSE</sequence>
<evidence type="ECO:0000256" key="3">
    <source>
        <dbReference type="ARBA" id="ARBA00012526"/>
    </source>
</evidence>
<dbReference type="GO" id="GO:0019288">
    <property type="term" value="P:isopentenyl diphosphate biosynthetic process, methylerythritol 4-phosphate pathway"/>
    <property type="evidence" value="ECO:0007669"/>
    <property type="project" value="UniProtKB-UniPathway"/>
</dbReference>
<comment type="similarity">
    <text evidence="2">Belongs to the IspD/TarI cytidylyltransferase family. IspD subfamily.</text>
</comment>
<dbReference type="Proteomes" id="UP000290289">
    <property type="component" value="Chromosome 8"/>
</dbReference>
<keyword evidence="5" id="KW-0548">Nucleotidyltransferase</keyword>
<dbReference type="GO" id="GO:0050518">
    <property type="term" value="F:2-C-methyl-D-erythritol 4-phosphate cytidylyltransferase activity"/>
    <property type="evidence" value="ECO:0007669"/>
    <property type="project" value="UniProtKB-EC"/>
</dbReference>
<comment type="pathway">
    <text evidence="1">Isoprenoid biosynthesis; isopentenyl diphosphate biosynthesis via DXP pathway; isopentenyl diphosphate from 1-deoxy-D-xylulose 5-phosphate: step 2/6.</text>
</comment>
<dbReference type="SUPFAM" id="SSF53448">
    <property type="entry name" value="Nucleotide-diphospho-sugar transferases"/>
    <property type="match status" value="1"/>
</dbReference>
<keyword evidence="9" id="KW-1185">Reference proteome</keyword>
<organism evidence="8 9">
    <name type="scientific">Malus domestica</name>
    <name type="common">Apple</name>
    <name type="synonym">Pyrus malus</name>
    <dbReference type="NCBI Taxonomy" id="3750"/>
    <lineage>
        <taxon>Eukaryota</taxon>
        <taxon>Viridiplantae</taxon>
        <taxon>Streptophyta</taxon>
        <taxon>Embryophyta</taxon>
        <taxon>Tracheophyta</taxon>
        <taxon>Spermatophyta</taxon>
        <taxon>Magnoliopsida</taxon>
        <taxon>eudicotyledons</taxon>
        <taxon>Gunneridae</taxon>
        <taxon>Pentapetalae</taxon>
        <taxon>rosids</taxon>
        <taxon>fabids</taxon>
        <taxon>Rosales</taxon>
        <taxon>Rosaceae</taxon>
        <taxon>Amygdaloideae</taxon>
        <taxon>Maleae</taxon>
        <taxon>Malus</taxon>
    </lineage>
</organism>
<dbReference type="Pfam" id="PF01128">
    <property type="entry name" value="IspD"/>
    <property type="match status" value="1"/>
</dbReference>
<protein>
    <recommendedName>
        <fullName evidence="7">2-C-methyl-D-erythritol 4-phosphate cytidylyltransferase, chloroplastic</fullName>
        <ecNumber evidence="3">2.7.7.60</ecNumber>
    </recommendedName>
</protein>
<evidence type="ECO:0000313" key="9">
    <source>
        <dbReference type="Proteomes" id="UP000290289"/>
    </source>
</evidence>
<keyword evidence="4" id="KW-0808">Transferase</keyword>
<accession>A0A498JEM2</accession>
<evidence type="ECO:0000256" key="7">
    <source>
        <dbReference type="ARBA" id="ARBA00069967"/>
    </source>
</evidence>
<evidence type="ECO:0000256" key="6">
    <source>
        <dbReference type="ARBA" id="ARBA00023229"/>
    </source>
</evidence>
<dbReference type="InterPro" id="IPR029044">
    <property type="entry name" value="Nucleotide-diphossugar_trans"/>
</dbReference>
<reference evidence="8 9" key="1">
    <citation type="submission" date="2018-10" db="EMBL/GenBank/DDBJ databases">
        <title>A high-quality apple genome assembly.</title>
        <authorList>
            <person name="Hu J."/>
        </authorList>
    </citation>
    <scope>NUCLEOTIDE SEQUENCE [LARGE SCALE GENOMIC DNA]</scope>
    <source>
        <strain evidence="9">cv. HFTH1</strain>
        <tissue evidence="8">Young leaf</tissue>
    </source>
</reference>
<evidence type="ECO:0000313" key="8">
    <source>
        <dbReference type="EMBL" id="RXH92182.1"/>
    </source>
</evidence>
<keyword evidence="6" id="KW-0414">Isoprene biosynthesis</keyword>
<dbReference type="InterPro" id="IPR034683">
    <property type="entry name" value="IspD/TarI"/>
</dbReference>
<dbReference type="CDD" id="cd02516">
    <property type="entry name" value="CDP-ME_synthetase"/>
    <property type="match status" value="1"/>
</dbReference>
<dbReference type="PANTHER" id="PTHR32125:SF4">
    <property type="entry name" value="2-C-METHYL-D-ERYTHRITOL 4-PHOSPHATE CYTIDYLYLTRANSFERASE, CHLOROPLASTIC"/>
    <property type="match status" value="1"/>
</dbReference>
<dbReference type="Gene3D" id="3.90.550.10">
    <property type="entry name" value="Spore Coat Polysaccharide Biosynthesis Protein SpsA, Chain A"/>
    <property type="match status" value="1"/>
</dbReference>
<dbReference type="EC" id="2.7.7.60" evidence="3"/>
<dbReference type="PANTHER" id="PTHR32125">
    <property type="entry name" value="2-C-METHYL-D-ERYTHRITOL 4-PHOSPHATE CYTIDYLYLTRANSFERASE, CHLOROPLASTIC"/>
    <property type="match status" value="1"/>
</dbReference>
<dbReference type="InterPro" id="IPR050088">
    <property type="entry name" value="IspD/TarI_cytidylyltransf_bact"/>
</dbReference>
<dbReference type="InterPro" id="IPR018294">
    <property type="entry name" value="ISPD_synthase_CS"/>
</dbReference>
<evidence type="ECO:0000256" key="1">
    <source>
        <dbReference type="ARBA" id="ARBA00004787"/>
    </source>
</evidence>
<dbReference type="UniPathway" id="UPA00056">
    <property type="reaction ID" value="UER00093"/>
</dbReference>
<dbReference type="EMBL" id="RDQH01000334">
    <property type="protein sequence ID" value="RXH92182.1"/>
    <property type="molecule type" value="Genomic_DNA"/>
</dbReference>
<dbReference type="NCBIfam" id="TIGR00453">
    <property type="entry name" value="ispD"/>
    <property type="match status" value="1"/>
</dbReference>
<name>A0A498JEM2_MALDO</name>
<proteinExistence type="inferred from homology"/>
<dbReference type="STRING" id="3750.A0A498JEM2"/>
<evidence type="ECO:0000256" key="4">
    <source>
        <dbReference type="ARBA" id="ARBA00022679"/>
    </source>
</evidence>
<dbReference type="InterPro" id="IPR001228">
    <property type="entry name" value="IspD"/>
</dbReference>
<dbReference type="FunFam" id="3.90.550.10:FF:000003">
    <property type="entry name" value="2-C-methyl-D-erythritol 4-phosphate cytidylyltransferase"/>
    <property type="match status" value="1"/>
</dbReference>
<dbReference type="PROSITE" id="PS01295">
    <property type="entry name" value="ISPD"/>
    <property type="match status" value="1"/>
</dbReference>
<evidence type="ECO:0000256" key="5">
    <source>
        <dbReference type="ARBA" id="ARBA00022695"/>
    </source>
</evidence>
<evidence type="ECO:0000256" key="2">
    <source>
        <dbReference type="ARBA" id="ARBA00009789"/>
    </source>
</evidence>
<dbReference type="HAMAP" id="MF_00108">
    <property type="entry name" value="IspD"/>
    <property type="match status" value="1"/>
</dbReference>
<dbReference type="AlphaFoldDB" id="A0A498JEM2"/>
<comment type="caution">
    <text evidence="8">The sequence shown here is derived from an EMBL/GenBank/DDBJ whole genome shotgun (WGS) entry which is preliminary data.</text>
</comment>